<dbReference type="SUPFAM" id="SSF54001">
    <property type="entry name" value="Cysteine proteinases"/>
    <property type="match status" value="1"/>
</dbReference>
<dbReference type="PANTHER" id="PTHR47053:SF1">
    <property type="entry name" value="MUREIN DD-ENDOPEPTIDASE MEPH-RELATED"/>
    <property type="match status" value="1"/>
</dbReference>
<dbReference type="PANTHER" id="PTHR47053">
    <property type="entry name" value="MUREIN DD-ENDOPEPTIDASE MEPH-RELATED"/>
    <property type="match status" value="1"/>
</dbReference>
<name>A0A9X4KTK6_9BACL</name>
<protein>
    <submittedName>
        <fullName evidence="7">C40 family peptidase</fullName>
    </submittedName>
</protein>
<proteinExistence type="inferred from homology"/>
<dbReference type="GO" id="GO:0006508">
    <property type="term" value="P:proteolysis"/>
    <property type="evidence" value="ECO:0007669"/>
    <property type="project" value="UniProtKB-KW"/>
</dbReference>
<keyword evidence="8" id="KW-1185">Reference proteome</keyword>
<keyword evidence="4" id="KW-0788">Thiol protease</keyword>
<evidence type="ECO:0000256" key="5">
    <source>
        <dbReference type="SAM" id="SignalP"/>
    </source>
</evidence>
<dbReference type="AlphaFoldDB" id="A0A9X4KTK6"/>
<comment type="caution">
    <text evidence="7">The sequence shown here is derived from an EMBL/GenBank/DDBJ whole genome shotgun (WGS) entry which is preliminary data.</text>
</comment>
<evidence type="ECO:0000259" key="6">
    <source>
        <dbReference type="PROSITE" id="PS51935"/>
    </source>
</evidence>
<evidence type="ECO:0000256" key="3">
    <source>
        <dbReference type="ARBA" id="ARBA00022801"/>
    </source>
</evidence>
<keyword evidence="2" id="KW-0645">Protease</keyword>
<keyword evidence="3" id="KW-0378">Hydrolase</keyword>
<feature type="chain" id="PRO_5040951547" evidence="5">
    <location>
        <begin position="35"/>
        <end position="159"/>
    </location>
</feature>
<dbReference type="InterPro" id="IPR000064">
    <property type="entry name" value="NLP_P60_dom"/>
</dbReference>
<dbReference type="EMBL" id="JAPDIA010000001">
    <property type="protein sequence ID" value="MDG0807967.1"/>
    <property type="molecule type" value="Genomic_DNA"/>
</dbReference>
<evidence type="ECO:0000256" key="2">
    <source>
        <dbReference type="ARBA" id="ARBA00022670"/>
    </source>
</evidence>
<evidence type="ECO:0000313" key="7">
    <source>
        <dbReference type="EMBL" id="MDG0807967.1"/>
    </source>
</evidence>
<accession>A0A9X4KTK6</accession>
<reference evidence="7" key="1">
    <citation type="submission" date="2022-10" db="EMBL/GenBank/DDBJ databases">
        <title>Comparative genomic analysis of Cohnella hashimotonis sp. nov., isolated from the International Space Station.</title>
        <authorList>
            <person name="Simpson A."/>
            <person name="Venkateswaran K."/>
        </authorList>
    </citation>
    <scope>NUCLEOTIDE SEQUENCE</scope>
    <source>
        <strain evidence="7">DSM 28161</strain>
    </source>
</reference>
<sequence length="159" mass="16366">MNVRKLIRPVVSAVLAAGLLFGGAAALGASKASAATPKSLELLSFGKQYIGTPYLYGAASGLTSAFDCSSFVQYIFGKEGTTLPRTAAAMAGKGTKVAKASLSVGDLVFFSSSNKMIGHVAIYAGSGNILHASTSQGVTVSSMNSAYWKARYVTAKRIL</sequence>
<feature type="domain" description="NlpC/P60" evidence="6">
    <location>
        <begin position="36"/>
        <end position="159"/>
    </location>
</feature>
<comment type="similarity">
    <text evidence="1">Belongs to the peptidase C40 family.</text>
</comment>
<keyword evidence="5" id="KW-0732">Signal</keyword>
<evidence type="ECO:0000313" key="8">
    <source>
        <dbReference type="Proteomes" id="UP001153404"/>
    </source>
</evidence>
<dbReference type="Proteomes" id="UP001153404">
    <property type="component" value="Unassembled WGS sequence"/>
</dbReference>
<feature type="signal peptide" evidence="5">
    <location>
        <begin position="1"/>
        <end position="34"/>
    </location>
</feature>
<evidence type="ECO:0000256" key="1">
    <source>
        <dbReference type="ARBA" id="ARBA00007074"/>
    </source>
</evidence>
<dbReference type="InterPro" id="IPR038765">
    <property type="entry name" value="Papain-like_cys_pep_sf"/>
</dbReference>
<dbReference type="Gene3D" id="3.90.1720.10">
    <property type="entry name" value="endopeptidase domain like (from Nostoc punctiforme)"/>
    <property type="match status" value="1"/>
</dbReference>
<gene>
    <name evidence="7" type="ORF">OMP40_00010</name>
</gene>
<dbReference type="Pfam" id="PF00877">
    <property type="entry name" value="NLPC_P60"/>
    <property type="match status" value="1"/>
</dbReference>
<dbReference type="GO" id="GO:0008234">
    <property type="term" value="F:cysteine-type peptidase activity"/>
    <property type="evidence" value="ECO:0007669"/>
    <property type="project" value="UniProtKB-KW"/>
</dbReference>
<evidence type="ECO:0000256" key="4">
    <source>
        <dbReference type="ARBA" id="ARBA00022807"/>
    </source>
</evidence>
<organism evidence="7 8">
    <name type="scientific">Cohnella rhizosphaerae</name>
    <dbReference type="NCBI Taxonomy" id="1457232"/>
    <lineage>
        <taxon>Bacteria</taxon>
        <taxon>Bacillati</taxon>
        <taxon>Bacillota</taxon>
        <taxon>Bacilli</taxon>
        <taxon>Bacillales</taxon>
        <taxon>Paenibacillaceae</taxon>
        <taxon>Cohnella</taxon>
    </lineage>
</organism>
<dbReference type="InterPro" id="IPR051202">
    <property type="entry name" value="Peptidase_C40"/>
</dbReference>
<dbReference type="PROSITE" id="PS51935">
    <property type="entry name" value="NLPC_P60"/>
    <property type="match status" value="1"/>
</dbReference>
<dbReference type="RefSeq" id="WP_277528176.1">
    <property type="nucleotide sequence ID" value="NZ_JAPDIA010000001.1"/>
</dbReference>